<evidence type="ECO:0000313" key="5">
    <source>
        <dbReference type="EMBL" id="KAJ8042991.1"/>
    </source>
</evidence>
<evidence type="ECO:0000259" key="4">
    <source>
        <dbReference type="PROSITE" id="PS50835"/>
    </source>
</evidence>
<sequence length="419" mass="46646">MKGSHTPSVVFLLILLTYSAESTMGQDSPNVTNIDDSEMQVMRRVAGDSVRFDCNVSNIHQAIWRRDEPLKLLFAGLNPTGNDNGNIHISKENYSLILDRVDQEDEGNYTCIEYGNNTKAQYQLLVTEFSPCTEEGRNYCEDCCTPDVIQKDLKKIEETEVNEDNVDQVADELQQVSSHIEHVDPDELKSIVHSLTNIVHTTTSEEKVTEVTDSVLNIASNIMEVENKVTDQVSDVGNVPHLLEQQAATIHSKQKNYSQVLDNVGFSAVQISQSALKKDVTFESFSDDNSLKHENPPLSKNNTGLHYDKPSSNVVSAITLPSSILEIIDNAASNTTTVPLSFLVYRDASIFPVKESSNQSNESRTVISSHVISATVAIENVEIKDLPHDSQVGTTFYSFPISRSEEEVEEKRECVFLEI</sequence>
<dbReference type="PANTHER" id="PTHR45692:SF1">
    <property type="entry name" value="G-PROTEIN COUPLED RECEPTORS FAMILY 2 PROFILE 2 DOMAIN-CONTAINING PROTEIN"/>
    <property type="match status" value="1"/>
</dbReference>
<protein>
    <recommendedName>
        <fullName evidence="4">Ig-like domain-containing protein</fullName>
    </recommendedName>
</protein>
<dbReference type="Pfam" id="PF07679">
    <property type="entry name" value="I-set"/>
    <property type="match status" value="1"/>
</dbReference>
<organism evidence="5 6">
    <name type="scientific">Holothuria leucospilota</name>
    <name type="common">Black long sea cucumber</name>
    <name type="synonym">Mertensiothuria leucospilota</name>
    <dbReference type="NCBI Taxonomy" id="206669"/>
    <lineage>
        <taxon>Eukaryota</taxon>
        <taxon>Metazoa</taxon>
        <taxon>Echinodermata</taxon>
        <taxon>Eleutherozoa</taxon>
        <taxon>Echinozoa</taxon>
        <taxon>Holothuroidea</taxon>
        <taxon>Aspidochirotacea</taxon>
        <taxon>Aspidochirotida</taxon>
        <taxon>Holothuriidae</taxon>
        <taxon>Holothuria</taxon>
    </lineage>
</organism>
<evidence type="ECO:0000256" key="3">
    <source>
        <dbReference type="SAM" id="SignalP"/>
    </source>
</evidence>
<dbReference type="Gene3D" id="2.60.40.10">
    <property type="entry name" value="Immunoglobulins"/>
    <property type="match status" value="1"/>
</dbReference>
<evidence type="ECO:0000256" key="1">
    <source>
        <dbReference type="ARBA" id="ARBA00007343"/>
    </source>
</evidence>
<dbReference type="InterPro" id="IPR036179">
    <property type="entry name" value="Ig-like_dom_sf"/>
</dbReference>
<feature type="region of interest" description="Disordered" evidence="2">
    <location>
        <begin position="286"/>
        <end position="306"/>
    </location>
</feature>
<dbReference type="PROSITE" id="PS50835">
    <property type="entry name" value="IG_LIKE"/>
    <property type="match status" value="1"/>
</dbReference>
<keyword evidence="6" id="KW-1185">Reference proteome</keyword>
<accession>A0A9Q1HFB2</accession>
<evidence type="ECO:0000256" key="2">
    <source>
        <dbReference type="SAM" id="MobiDB-lite"/>
    </source>
</evidence>
<comment type="similarity">
    <text evidence="1">Belongs to the G-protein coupled receptor 2 family. Adhesion G-protein coupled receptor (ADGR) subfamily.</text>
</comment>
<reference evidence="5" key="1">
    <citation type="submission" date="2021-10" db="EMBL/GenBank/DDBJ databases">
        <title>Tropical sea cucumber genome reveals ecological adaptation and Cuvierian tubules defense mechanism.</title>
        <authorList>
            <person name="Chen T."/>
        </authorList>
    </citation>
    <scope>NUCLEOTIDE SEQUENCE</scope>
    <source>
        <strain evidence="5">Nanhai2018</strain>
        <tissue evidence="5">Muscle</tissue>
    </source>
</reference>
<feature type="chain" id="PRO_5040403520" description="Ig-like domain-containing protein" evidence="3">
    <location>
        <begin position="26"/>
        <end position="419"/>
    </location>
</feature>
<dbReference type="InterPro" id="IPR013783">
    <property type="entry name" value="Ig-like_fold"/>
</dbReference>
<dbReference type="AlphaFoldDB" id="A0A9Q1HFB2"/>
<name>A0A9Q1HFB2_HOLLE</name>
<dbReference type="OrthoDB" id="9045695at2759"/>
<feature type="signal peptide" evidence="3">
    <location>
        <begin position="1"/>
        <end position="25"/>
    </location>
</feature>
<dbReference type="InterPro" id="IPR003599">
    <property type="entry name" value="Ig_sub"/>
</dbReference>
<dbReference type="SUPFAM" id="SSF48726">
    <property type="entry name" value="Immunoglobulin"/>
    <property type="match status" value="1"/>
</dbReference>
<dbReference type="InterPro" id="IPR007110">
    <property type="entry name" value="Ig-like_dom"/>
</dbReference>
<dbReference type="Proteomes" id="UP001152320">
    <property type="component" value="Chromosome 4"/>
</dbReference>
<evidence type="ECO:0000313" key="6">
    <source>
        <dbReference type="Proteomes" id="UP001152320"/>
    </source>
</evidence>
<comment type="caution">
    <text evidence="5">The sequence shown here is derived from an EMBL/GenBank/DDBJ whole genome shotgun (WGS) entry which is preliminary data.</text>
</comment>
<dbReference type="PANTHER" id="PTHR45692">
    <property type="entry name" value="G_PROTEIN_RECEP_F2_4 DOMAIN-CONTAINING PROTEIN"/>
    <property type="match status" value="1"/>
</dbReference>
<dbReference type="InterPro" id="IPR046338">
    <property type="entry name" value="GAIN_dom_sf"/>
</dbReference>
<dbReference type="EMBL" id="JAIZAY010000004">
    <property type="protein sequence ID" value="KAJ8042991.1"/>
    <property type="molecule type" value="Genomic_DNA"/>
</dbReference>
<dbReference type="Gene3D" id="2.60.220.50">
    <property type="match status" value="1"/>
</dbReference>
<gene>
    <name evidence="5" type="ORF">HOLleu_09896</name>
</gene>
<proteinExistence type="inferred from homology"/>
<feature type="domain" description="Ig-like" evidence="4">
    <location>
        <begin position="29"/>
        <end position="127"/>
    </location>
</feature>
<dbReference type="InterPro" id="IPR013098">
    <property type="entry name" value="Ig_I-set"/>
</dbReference>
<keyword evidence="3" id="KW-0732">Signal</keyword>
<dbReference type="SMART" id="SM00409">
    <property type="entry name" value="IG"/>
    <property type="match status" value="1"/>
</dbReference>